<evidence type="ECO:0000313" key="2">
    <source>
        <dbReference type="EMBL" id="OGK42613.1"/>
    </source>
</evidence>
<keyword evidence="1" id="KW-0472">Membrane</keyword>
<accession>A0A1F7IGY4</accession>
<dbReference type="Proteomes" id="UP000179270">
    <property type="component" value="Unassembled WGS sequence"/>
</dbReference>
<feature type="transmembrane region" description="Helical" evidence="1">
    <location>
        <begin position="12"/>
        <end position="34"/>
    </location>
</feature>
<name>A0A1F7IGY4_9BACT</name>
<feature type="transmembrane region" description="Helical" evidence="1">
    <location>
        <begin position="203"/>
        <end position="231"/>
    </location>
</feature>
<feature type="transmembrane region" description="Helical" evidence="1">
    <location>
        <begin position="165"/>
        <end position="183"/>
    </location>
</feature>
<feature type="transmembrane region" description="Helical" evidence="1">
    <location>
        <begin position="350"/>
        <end position="378"/>
    </location>
</feature>
<sequence>MLSFYLAGFKKIFSIANKLLLVFVVFSVVIGLFLHFINNDRPKTTYDPVKKNREEIYKTINDPELNKTKEGKIQIAVYRYIMCGLVGEACSNNPSDADDNFNKSVFGSLTKLIVLPYMNPPASGISWTYSSLQDAGFITKTYAAEGIGFGAIKPFAKIWGAFRTVAYLILVLVLISIGFMIMFRMKLNPQTVISVENALPKIVISLILITFSFPIAGFLIDLMYISIILIVSTIGPAAGLNPAQVIDKQRLYIQAGPGVLWDQLGGAGYWWRIFWYLPNALLQLIPAIGYIVRVIGGIMGGYFLYQWLAEKTPLKDVIDAVTKFTAEAEPAGIGFSWQGLGNLIKTPINFVIFAFSVYLGAVIIIPLLLGVIIFLTVILIFFRIILLLFSAYIKILISIIIAPLYLLLESLPGQSAFSSWFKNLVSELIVFPTIVTIFMLVTLIVNAIDTSSAIQFPFMVGIDPKNFSFIVAMAILFLTPEFVKIVKQLFVPKPGVLDMAGLGTFFTGASTGLNAGLGEVSKYAGLGYYIKPLRGILSKVGITYGGEAPHPPGVSGY</sequence>
<reference evidence="2 3" key="1">
    <citation type="journal article" date="2016" name="Nat. Commun.">
        <title>Thousands of microbial genomes shed light on interconnected biogeochemical processes in an aquifer system.</title>
        <authorList>
            <person name="Anantharaman K."/>
            <person name="Brown C.T."/>
            <person name="Hug L.A."/>
            <person name="Sharon I."/>
            <person name="Castelle C.J."/>
            <person name="Probst A.J."/>
            <person name="Thomas B.C."/>
            <person name="Singh A."/>
            <person name="Wilkins M.J."/>
            <person name="Karaoz U."/>
            <person name="Brodie E.L."/>
            <person name="Williams K.H."/>
            <person name="Hubbard S.S."/>
            <person name="Banfield J.F."/>
        </authorList>
    </citation>
    <scope>NUCLEOTIDE SEQUENCE [LARGE SCALE GENOMIC DNA]</scope>
</reference>
<evidence type="ECO:0000256" key="1">
    <source>
        <dbReference type="SAM" id="Phobius"/>
    </source>
</evidence>
<feature type="transmembrane region" description="Helical" evidence="1">
    <location>
        <begin position="283"/>
        <end position="305"/>
    </location>
</feature>
<feature type="transmembrane region" description="Helical" evidence="1">
    <location>
        <begin position="467"/>
        <end position="483"/>
    </location>
</feature>
<protein>
    <submittedName>
        <fullName evidence="2">Uncharacterized protein</fullName>
    </submittedName>
</protein>
<feature type="transmembrane region" description="Helical" evidence="1">
    <location>
        <begin position="384"/>
        <end position="408"/>
    </location>
</feature>
<proteinExistence type="predicted"/>
<gene>
    <name evidence="2" type="ORF">A3A74_06280</name>
</gene>
<feature type="transmembrane region" description="Helical" evidence="1">
    <location>
        <begin position="428"/>
        <end position="447"/>
    </location>
</feature>
<keyword evidence="1" id="KW-0812">Transmembrane</keyword>
<evidence type="ECO:0000313" key="3">
    <source>
        <dbReference type="Proteomes" id="UP000179270"/>
    </source>
</evidence>
<organism evidence="2 3">
    <name type="scientific">Candidatus Roizmanbacteria bacterium RIFCSPLOWO2_01_FULL_35_13</name>
    <dbReference type="NCBI Taxonomy" id="1802055"/>
    <lineage>
        <taxon>Bacteria</taxon>
        <taxon>Candidatus Roizmaniibacteriota</taxon>
    </lineage>
</organism>
<keyword evidence="1" id="KW-1133">Transmembrane helix</keyword>
<comment type="caution">
    <text evidence="2">The sequence shown here is derived from an EMBL/GenBank/DDBJ whole genome shotgun (WGS) entry which is preliminary data.</text>
</comment>
<dbReference type="EMBL" id="MGAF01000006">
    <property type="protein sequence ID" value="OGK42613.1"/>
    <property type="molecule type" value="Genomic_DNA"/>
</dbReference>
<dbReference type="AlphaFoldDB" id="A0A1F7IGY4"/>